<feature type="transmembrane region" description="Helical" evidence="1">
    <location>
        <begin position="75"/>
        <end position="96"/>
    </location>
</feature>
<comment type="caution">
    <text evidence="2">The sequence shown here is derived from an EMBL/GenBank/DDBJ whole genome shotgun (WGS) entry which is preliminary data.</text>
</comment>
<proteinExistence type="predicted"/>
<evidence type="ECO:0000313" key="2">
    <source>
        <dbReference type="EMBL" id="NML66879.1"/>
    </source>
</evidence>
<accession>A0A7Y0AGJ4</accession>
<keyword evidence="1" id="KW-0472">Membrane</keyword>
<dbReference type="RefSeq" id="WP_169532588.1">
    <property type="nucleotide sequence ID" value="NZ_JABBGH010000003.1"/>
</dbReference>
<keyword evidence="1" id="KW-0812">Transmembrane</keyword>
<feature type="transmembrane region" description="Helical" evidence="1">
    <location>
        <begin position="43"/>
        <end position="63"/>
    </location>
</feature>
<dbReference type="Proteomes" id="UP000559626">
    <property type="component" value="Unassembled WGS sequence"/>
</dbReference>
<evidence type="ECO:0000313" key="3">
    <source>
        <dbReference type="Proteomes" id="UP000559626"/>
    </source>
</evidence>
<dbReference type="EMBL" id="JABBGH010000003">
    <property type="protein sequence ID" value="NML66879.1"/>
    <property type="molecule type" value="Genomic_DNA"/>
</dbReference>
<feature type="transmembrane region" description="Helical" evidence="1">
    <location>
        <begin position="12"/>
        <end position="31"/>
    </location>
</feature>
<keyword evidence="3" id="KW-1185">Reference proteome</keyword>
<protein>
    <submittedName>
        <fullName evidence="2">Uncharacterized protein</fullName>
    </submittedName>
</protein>
<gene>
    <name evidence="2" type="ORF">HHL22_16865</name>
</gene>
<organism evidence="2 3">
    <name type="scientific">Hymenobacter polaris</name>
    <dbReference type="NCBI Taxonomy" id="2682546"/>
    <lineage>
        <taxon>Bacteria</taxon>
        <taxon>Pseudomonadati</taxon>
        <taxon>Bacteroidota</taxon>
        <taxon>Cytophagia</taxon>
        <taxon>Cytophagales</taxon>
        <taxon>Hymenobacteraceae</taxon>
        <taxon>Hymenobacter</taxon>
    </lineage>
</organism>
<evidence type="ECO:0000256" key="1">
    <source>
        <dbReference type="SAM" id="Phobius"/>
    </source>
</evidence>
<name>A0A7Y0AGJ4_9BACT</name>
<keyword evidence="1" id="KW-1133">Transmembrane helix</keyword>
<dbReference type="AlphaFoldDB" id="A0A7Y0AGJ4"/>
<sequence>MQPKVTISFMQRGLPGLLCIGLGLALCFIFRHSSAWPEELKHLAFPVALVLALGGMPLVNSYVYQRPWSAMRSELRGLATLLAGLLGWQLCSWLGAL</sequence>
<reference evidence="2 3" key="1">
    <citation type="submission" date="2020-04" db="EMBL/GenBank/DDBJ databases">
        <title>Hymenobacter polaris sp. nov., isolated from Arctic soil.</title>
        <authorList>
            <person name="Dahal R.H."/>
        </authorList>
    </citation>
    <scope>NUCLEOTIDE SEQUENCE [LARGE SCALE GENOMIC DNA]</scope>
    <source>
        <strain evidence="2 3">RP-2-7</strain>
    </source>
</reference>